<evidence type="ECO:0000313" key="1">
    <source>
        <dbReference type="EMBL" id="WMI40054.1"/>
    </source>
</evidence>
<sequence length="343" mass="40446">MINSVKITIFSQMLSDSVFDYFFGCGVYLENDLYLEECETYLTNMICEQLVYVPPSIQIHFDYNYDNNIIIAKHRVNGDHLTLNVEDEQQRKWLRSRKVSNDIFLRKLPTGISFLHHKSDKMDIPLRCWHGVDIKYAGTFNGQSRNKGHKQTAQQQYFVSTYCLYCPINRMSRYNARDFCNTMRASVQHFNWARGFSPLHPPPKLTLLGEQQVTEIKSQTTLAIKRLVNVLYTINEFGQPFIIHLCHQVLHNKSKMLSNAEMVKYKFSKLYHEALFHHVRFEYCKRIVHNIHPLIVSLGNTWDDCDINCPHCEVMGDFVLNQDFDNLDKTQSFINRYENYIMN</sequence>
<protein>
    <submittedName>
        <fullName evidence="1">Uncharacterized protein</fullName>
    </submittedName>
</protein>
<name>A0AA51BSA0_9VIRU</name>
<dbReference type="EMBL" id="OQ999677">
    <property type="protein sequence ID" value="WMI40054.1"/>
    <property type="molecule type" value="Genomic_RNA"/>
</dbReference>
<organism evidence="1">
    <name type="scientific">Rhizoctonia cerealis hypovirus</name>
    <dbReference type="NCBI Taxonomy" id="3068667"/>
    <lineage>
        <taxon>Viruses</taxon>
        <taxon>Riboviria</taxon>
        <taxon>Orthornavirae</taxon>
        <taxon>Pisuviricota</taxon>
        <taxon>Duplopiviricetes</taxon>
        <taxon>Durnavirales</taxon>
        <taxon>Hypoviridae</taxon>
    </lineage>
</organism>
<reference evidence="1" key="2">
    <citation type="submission" date="2023-05" db="EMBL/GenBank/DDBJ databases">
        <authorList>
            <person name="Li W."/>
        </authorList>
    </citation>
    <scope>NUCLEOTIDE SEQUENCE</scope>
    <source>
        <strain evidence="1">RcHV-0942-1</strain>
    </source>
</reference>
<proteinExistence type="predicted"/>
<accession>A0AA51BSA0</accession>
<reference evidence="1" key="1">
    <citation type="journal article" date="2023" name="Microbiol. Spectr.">
        <title>Extreme Diversity of Mycoviruses Present in Single Strains of Rhizoctonia cerealis, the Pathogen of Wheat Sharp Eyespot.</title>
        <authorList>
            <person name="Li W."/>
            <person name="Sun H."/>
            <person name="Cao S."/>
            <person name="Zhang A."/>
            <person name="Zhang H."/>
            <person name="Shu Y."/>
            <person name="Chen H."/>
        </authorList>
    </citation>
    <scope>NUCLEOTIDE SEQUENCE</scope>
    <source>
        <strain evidence="1">RcHV-0942-1</strain>
    </source>
</reference>